<feature type="transmembrane region" description="Helical" evidence="8">
    <location>
        <begin position="178"/>
        <end position="199"/>
    </location>
</feature>
<evidence type="ECO:0000256" key="3">
    <source>
        <dbReference type="ARBA" id="ARBA00022475"/>
    </source>
</evidence>
<evidence type="ECO:0000313" key="11">
    <source>
        <dbReference type="Proteomes" id="UP000748752"/>
    </source>
</evidence>
<dbReference type="InterPro" id="IPR003004">
    <property type="entry name" value="GspF/PilC"/>
</dbReference>
<evidence type="ECO:0000256" key="8">
    <source>
        <dbReference type="SAM" id="Phobius"/>
    </source>
</evidence>
<feature type="domain" description="Type II secretion system protein GspF" evidence="9">
    <location>
        <begin position="282"/>
        <end position="404"/>
    </location>
</feature>
<evidence type="ECO:0000256" key="7">
    <source>
        <dbReference type="ARBA" id="ARBA00023136"/>
    </source>
</evidence>
<protein>
    <submittedName>
        <fullName evidence="10">Type II secretion system protein F</fullName>
    </submittedName>
</protein>
<feature type="transmembrane region" description="Helical" evidence="8">
    <location>
        <begin position="231"/>
        <end position="250"/>
    </location>
</feature>
<dbReference type="PANTHER" id="PTHR30012:SF7">
    <property type="entry name" value="PROTEIN TRANSPORT PROTEIN HOFC HOMOLOG"/>
    <property type="match status" value="1"/>
</dbReference>
<evidence type="ECO:0000256" key="5">
    <source>
        <dbReference type="ARBA" id="ARBA00022692"/>
    </source>
</evidence>
<evidence type="ECO:0000256" key="6">
    <source>
        <dbReference type="ARBA" id="ARBA00022989"/>
    </source>
</evidence>
<keyword evidence="3" id="KW-1003">Cell membrane</keyword>
<dbReference type="InterPro" id="IPR018076">
    <property type="entry name" value="T2SS_GspF_dom"/>
</dbReference>
<dbReference type="PRINTS" id="PR00812">
    <property type="entry name" value="BCTERIALGSPF"/>
</dbReference>
<keyword evidence="6 8" id="KW-1133">Transmembrane helix</keyword>
<dbReference type="InterPro" id="IPR042094">
    <property type="entry name" value="T2SS_GspF_sf"/>
</dbReference>
<evidence type="ECO:0000259" key="9">
    <source>
        <dbReference type="Pfam" id="PF00482"/>
    </source>
</evidence>
<keyword evidence="11" id="KW-1185">Reference proteome</keyword>
<dbReference type="EMBL" id="NRRV01000016">
    <property type="protein sequence ID" value="MBK1630822.1"/>
    <property type="molecule type" value="Genomic_DNA"/>
</dbReference>
<dbReference type="Pfam" id="PF00482">
    <property type="entry name" value="T2SSF"/>
    <property type="match status" value="2"/>
</dbReference>
<proteinExistence type="inferred from homology"/>
<accession>A0ABS1CG55</accession>
<keyword evidence="4" id="KW-0997">Cell inner membrane</keyword>
<organism evidence="10 11">
    <name type="scientific">Thiohalocapsa halophila</name>
    <dbReference type="NCBI Taxonomy" id="69359"/>
    <lineage>
        <taxon>Bacteria</taxon>
        <taxon>Pseudomonadati</taxon>
        <taxon>Pseudomonadota</taxon>
        <taxon>Gammaproteobacteria</taxon>
        <taxon>Chromatiales</taxon>
        <taxon>Chromatiaceae</taxon>
        <taxon>Thiohalocapsa</taxon>
    </lineage>
</organism>
<evidence type="ECO:0000256" key="2">
    <source>
        <dbReference type="ARBA" id="ARBA00005745"/>
    </source>
</evidence>
<evidence type="ECO:0000313" key="10">
    <source>
        <dbReference type="EMBL" id="MBK1630822.1"/>
    </source>
</evidence>
<gene>
    <name evidence="10" type="ORF">CKO31_08710</name>
</gene>
<comment type="similarity">
    <text evidence="2">Belongs to the GSP F family.</text>
</comment>
<dbReference type="PANTHER" id="PTHR30012">
    <property type="entry name" value="GENERAL SECRETION PATHWAY PROTEIN"/>
    <property type="match status" value="1"/>
</dbReference>
<feature type="domain" description="Type II secretion system protein GspF" evidence="9">
    <location>
        <begin position="78"/>
        <end position="201"/>
    </location>
</feature>
<evidence type="ECO:0000256" key="1">
    <source>
        <dbReference type="ARBA" id="ARBA00004429"/>
    </source>
</evidence>
<comment type="caution">
    <text evidence="10">The sequence shown here is derived from an EMBL/GenBank/DDBJ whole genome shotgun (WGS) entry which is preliminary data.</text>
</comment>
<dbReference type="Gene3D" id="1.20.81.30">
    <property type="entry name" value="Type II secretion system (T2SS), domain F"/>
    <property type="match status" value="2"/>
</dbReference>
<keyword evidence="7 8" id="KW-0472">Membrane</keyword>
<reference evidence="10 11" key="1">
    <citation type="journal article" date="2020" name="Microorganisms">
        <title>Osmotic Adaptation and Compatible Solute Biosynthesis of Phototrophic Bacteria as Revealed from Genome Analyses.</title>
        <authorList>
            <person name="Imhoff J.F."/>
            <person name="Rahn T."/>
            <person name="Kunzel S."/>
            <person name="Keller A."/>
            <person name="Neulinger S.C."/>
        </authorList>
    </citation>
    <scope>NUCLEOTIDE SEQUENCE [LARGE SCALE GENOMIC DNA]</scope>
    <source>
        <strain evidence="10 11">DSM 6210</strain>
    </source>
</reference>
<sequence length="412" mass="44632">MAVTAARKAKTDKARVFAWEGVDRRGNRVKGDLRAPSVALVRADLRRQGVNPTKVRKKAQPLFGGGRRKITGQDLTVFSRQLATMMSAGVPLVQAFDIVGRGHDNPSMQDLLLAIKQDIESGTAMADALHKYPLYFDDLVCNLVAAGEAAGVLDVLLDKIATYKEKTESIKGKIKKAMFYPAAVILVAIGVTVVILLFVIPQFKALFSSFGADLPAFTLLVISLSDLLREYWWAAALGTGVAVWGIGQLFQRSRKFRELIDRAVLKIPVIGNILNKAAIARFARTLSTMFAAGVPLVDALDSVAGATGNIVYSRAVQKMREEVATGQSLQLTMRQRNLFPHMVIQMTAIGEESGALDEMLAKVADFYEEEVDNAVDALSSLLEPLIMVVIGGLVGGLVVAMYLPIFKLAAVV</sequence>
<dbReference type="RefSeq" id="WP_200236066.1">
    <property type="nucleotide sequence ID" value="NZ_NRRV01000016.1"/>
</dbReference>
<dbReference type="Proteomes" id="UP000748752">
    <property type="component" value="Unassembled WGS sequence"/>
</dbReference>
<name>A0ABS1CG55_9GAMM</name>
<keyword evidence="5 8" id="KW-0812">Transmembrane</keyword>
<comment type="subcellular location">
    <subcellularLocation>
        <location evidence="1">Cell inner membrane</location>
        <topology evidence="1">Multi-pass membrane protein</topology>
    </subcellularLocation>
</comment>
<feature type="transmembrane region" description="Helical" evidence="8">
    <location>
        <begin position="385"/>
        <end position="405"/>
    </location>
</feature>
<evidence type="ECO:0000256" key="4">
    <source>
        <dbReference type="ARBA" id="ARBA00022519"/>
    </source>
</evidence>